<accession>A0ABR1WC65</accession>
<dbReference type="EMBL" id="JAQQWN010000006">
    <property type="protein sequence ID" value="KAK8081090.1"/>
    <property type="molecule type" value="Genomic_DNA"/>
</dbReference>
<feature type="compositionally biased region" description="Polar residues" evidence="1">
    <location>
        <begin position="121"/>
        <end position="144"/>
    </location>
</feature>
<dbReference type="Proteomes" id="UP001433268">
    <property type="component" value="Unassembled WGS sequence"/>
</dbReference>
<feature type="domain" description="Sec7/BIG1-like C-terminal" evidence="2">
    <location>
        <begin position="195"/>
        <end position="361"/>
    </location>
</feature>
<protein>
    <recommendedName>
        <fullName evidence="2">Sec7/BIG1-like C-terminal domain-containing protein</fullName>
    </recommendedName>
</protein>
<gene>
    <name evidence="3" type="ORF">PG997_008908</name>
</gene>
<feature type="region of interest" description="Disordered" evidence="1">
    <location>
        <begin position="389"/>
        <end position="410"/>
    </location>
</feature>
<dbReference type="InterPro" id="IPR046455">
    <property type="entry name" value="Sec7/BIG1-like_C"/>
</dbReference>
<evidence type="ECO:0000256" key="1">
    <source>
        <dbReference type="SAM" id="MobiDB-lite"/>
    </source>
</evidence>
<dbReference type="Pfam" id="PF20252">
    <property type="entry name" value="BIG2_C"/>
    <property type="match status" value="1"/>
</dbReference>
<name>A0ABR1WC65_9PEZI</name>
<evidence type="ECO:0000259" key="2">
    <source>
        <dbReference type="Pfam" id="PF20252"/>
    </source>
</evidence>
<feature type="region of interest" description="Disordered" evidence="1">
    <location>
        <begin position="97"/>
        <end position="154"/>
    </location>
</feature>
<comment type="caution">
    <text evidence="3">The sequence shown here is derived from an EMBL/GenBank/DDBJ whole genome shotgun (WGS) entry which is preliminary data.</text>
</comment>
<keyword evidence="4" id="KW-1185">Reference proteome</keyword>
<dbReference type="GeneID" id="92046283"/>
<sequence length="410" mass="45669">MIQALRNMIVLFTHFFDALEYMLDRFLDLLALCICQENDTIARIGSNCLQQLILQNVLKFNAGHWNQIVGSFCELFERTTAYQLFSATTINAPSALSPPPNGLGFEVPLTPTDDTEEGNALSINGTDKNGQPSESETKSGSPASAATDDESLRTPTMSAATPLEEFKPSSSLQQQPVVVTAARRRFFNRIISRCVLQLLMIETVNELFSNEAVYSQIPSAELLRLMALLKKSFLFARKFNNDKELRMRLWREGGSAATYIQILFRMFADTSPSRAESRPEVEKALIPLCKDVIKGYLALEEESQQRNIVAWRPVVVDVLEGYSVWPEKEFEEHLRAFYPLVVELLGKEVSPDLRGALLMVLRRIGEVALRIEGMTGGRRDSVISVAATETPGGELGHGGEEGEVGMRMRG</sequence>
<evidence type="ECO:0000313" key="4">
    <source>
        <dbReference type="Proteomes" id="UP001433268"/>
    </source>
</evidence>
<dbReference type="RefSeq" id="XP_066668565.1">
    <property type="nucleotide sequence ID" value="XM_066813223.1"/>
</dbReference>
<organism evidence="3 4">
    <name type="scientific">Apiospora hydei</name>
    <dbReference type="NCBI Taxonomy" id="1337664"/>
    <lineage>
        <taxon>Eukaryota</taxon>
        <taxon>Fungi</taxon>
        <taxon>Dikarya</taxon>
        <taxon>Ascomycota</taxon>
        <taxon>Pezizomycotina</taxon>
        <taxon>Sordariomycetes</taxon>
        <taxon>Xylariomycetidae</taxon>
        <taxon>Amphisphaeriales</taxon>
        <taxon>Apiosporaceae</taxon>
        <taxon>Apiospora</taxon>
    </lineage>
</organism>
<proteinExistence type="predicted"/>
<evidence type="ECO:0000313" key="3">
    <source>
        <dbReference type="EMBL" id="KAK8081090.1"/>
    </source>
</evidence>
<reference evidence="3 4" key="1">
    <citation type="submission" date="2023-01" db="EMBL/GenBank/DDBJ databases">
        <title>Analysis of 21 Apiospora genomes using comparative genomics revels a genus with tremendous synthesis potential of carbohydrate active enzymes and secondary metabolites.</title>
        <authorList>
            <person name="Sorensen T."/>
        </authorList>
    </citation>
    <scope>NUCLEOTIDE SEQUENCE [LARGE SCALE GENOMIC DNA]</scope>
    <source>
        <strain evidence="3 4">CBS 114990</strain>
    </source>
</reference>
<feature type="compositionally biased region" description="Basic and acidic residues" evidence="1">
    <location>
        <begin position="397"/>
        <end position="410"/>
    </location>
</feature>